<keyword evidence="6" id="KW-0862">Zinc</keyword>
<evidence type="ECO:0000256" key="4">
    <source>
        <dbReference type="ARBA" id="ARBA00022737"/>
    </source>
</evidence>
<dbReference type="GO" id="GO:0043488">
    <property type="term" value="P:regulation of mRNA stability"/>
    <property type="evidence" value="ECO:0007669"/>
    <property type="project" value="InterPro"/>
</dbReference>
<dbReference type="FunFam" id="4.10.1000.30:FF:000002">
    <property type="entry name" value="Nuclear polyadenylated RNA-binding protein Nab2"/>
    <property type="match status" value="1"/>
</dbReference>
<protein>
    <submittedName>
        <fullName evidence="10">Nuclear polyadenylated RNA-binding protein</fullName>
    </submittedName>
</protein>
<keyword evidence="3" id="KW-0479">Metal-binding</keyword>
<keyword evidence="5" id="KW-0863">Zinc-finger</keyword>
<evidence type="ECO:0000256" key="7">
    <source>
        <dbReference type="ARBA" id="ARBA00023242"/>
    </source>
</evidence>
<sequence length="582" mass="63293">MLLQLSKNPSTTAPFNHPNASKFTNTHKDLSFSSAIAKSARTPPAPASRPHDHCRSLDTTLNLFASTPLNHPLDRKDVGQVALDTPLAQALNSVIQPKLVDVGWSTGGTENDLSEYIILMLVNGKTQEQIAAELSGDLLNLEPDNPDARNFSRWLFDQVDHLNSQLNGGNGGPSGTDSSAAQAEPANGEQDADMGDVSDVGQANVPTGPKSMRDGVSRPRDRRMLGHLAKAMDRSSDSVLHKVRSHNGNERINSHTRAPPTGPRQQQMQNRGGRGNMNMNGGRNGSMAGPGMAQTPMMNNFNNMSPQATMEMLANLQQQMQYMAGVPLGNGMANGFGQQPQPRRSLADRIQQNPRAQQNGFRGRGGKFGEHQNAHHNQSHSDTPTSSMDVEMSQEQREPPSADATCKYNLACTNKDCKFAHQSPAAPPGAAIDVSDACTFGAACKNRKCTGRHPSPAQKIAHQTEMDCKFFPNCTNARCPFRHPTMPLCRNGADCTTPDCKFTHSKVACKFNPCLNAACVYKHEEGQKRGKFEDKVWVASGAKEHFSERKFIDENGEEELIKAETPQEVFSQESSGTAEVIT</sequence>
<dbReference type="InterPro" id="IPR040366">
    <property type="entry name" value="Nab2/ZC3H14"/>
</dbReference>
<dbReference type="FunFam" id="1.10.340.40:FF:000001">
    <property type="entry name" value="Nuclear polyadenylated RNA-binding protein nab2"/>
    <property type="match status" value="1"/>
</dbReference>
<dbReference type="Pfam" id="PF22683">
    <property type="entry name" value="Nab2-like_zf-CCCH"/>
    <property type="match status" value="1"/>
</dbReference>
<gene>
    <name evidence="10" type="primary">NAB2</name>
    <name evidence="10" type="ORF">LOCC1_G004386</name>
</gene>
<reference evidence="10 11" key="1">
    <citation type="submission" date="2018-05" db="EMBL/GenBank/DDBJ databases">
        <title>Genome sequencing and assembly of the regulated plant pathogen Lachnellula willkommii and related sister species for the development of diagnostic species identification markers.</title>
        <authorList>
            <person name="Giroux E."/>
            <person name="Bilodeau G."/>
        </authorList>
    </citation>
    <scope>NUCLEOTIDE SEQUENCE [LARGE SCALE GENOMIC DNA]</scope>
    <source>
        <strain evidence="10 11">CBS 160.35</strain>
    </source>
</reference>
<evidence type="ECO:0000256" key="8">
    <source>
        <dbReference type="SAM" id="MobiDB-lite"/>
    </source>
</evidence>
<dbReference type="Gene3D" id="4.10.1000.30">
    <property type="match status" value="1"/>
</dbReference>
<feature type="region of interest" description="Disordered" evidence="8">
    <location>
        <begin position="164"/>
        <end position="289"/>
    </location>
</feature>
<dbReference type="Gene3D" id="4.10.1000.40">
    <property type="match status" value="1"/>
</dbReference>
<keyword evidence="11" id="KW-1185">Reference proteome</keyword>
<dbReference type="GO" id="GO:0005737">
    <property type="term" value="C:cytoplasm"/>
    <property type="evidence" value="ECO:0007669"/>
    <property type="project" value="TreeGrafter"/>
</dbReference>
<dbReference type="Proteomes" id="UP000443090">
    <property type="component" value="Unassembled WGS sequence"/>
</dbReference>
<comment type="subcellular location">
    <subcellularLocation>
        <location evidence="1">Nucleus</location>
    </subcellularLocation>
</comment>
<dbReference type="InterPro" id="IPR043094">
    <property type="entry name" value="Nab2/ZC3H14_N_sf"/>
</dbReference>
<dbReference type="GO" id="GO:0005634">
    <property type="term" value="C:nucleus"/>
    <property type="evidence" value="ECO:0007669"/>
    <property type="project" value="UniProtKB-SubCell"/>
</dbReference>
<dbReference type="FunFam" id="4.10.1000.40:FF:000002">
    <property type="entry name" value="Nuclear polyadenylated RNA-binding protein Nab2"/>
    <property type="match status" value="1"/>
</dbReference>
<dbReference type="OrthoDB" id="438553at2759"/>
<feature type="domain" description="Nab2-like CCCH zinc finger" evidence="9">
    <location>
        <begin position="509"/>
        <end position="528"/>
    </location>
</feature>
<name>A0A8H8RUA5_9HELO</name>
<keyword evidence="4" id="KW-0677">Repeat</keyword>
<dbReference type="GO" id="GO:0008270">
    <property type="term" value="F:zinc ion binding"/>
    <property type="evidence" value="ECO:0007669"/>
    <property type="project" value="UniProtKB-KW"/>
</dbReference>
<evidence type="ECO:0000256" key="6">
    <source>
        <dbReference type="ARBA" id="ARBA00022833"/>
    </source>
</evidence>
<dbReference type="Pfam" id="PF14608">
    <property type="entry name" value="zf-CCCH_2"/>
    <property type="match status" value="4"/>
</dbReference>
<dbReference type="PANTHER" id="PTHR14738">
    <property type="entry name" value="ZINC FINGER CCCH DOMAIN-CONTAINING PROTEIN 14"/>
    <property type="match status" value="1"/>
</dbReference>
<evidence type="ECO:0000256" key="3">
    <source>
        <dbReference type="ARBA" id="ARBA00022723"/>
    </source>
</evidence>
<evidence type="ECO:0000256" key="1">
    <source>
        <dbReference type="ARBA" id="ARBA00004123"/>
    </source>
</evidence>
<dbReference type="PANTHER" id="PTHR14738:SF29">
    <property type="entry name" value="ZINC FINGER CCCH DOMAIN-CONTAINING PROTEIN 14"/>
    <property type="match status" value="1"/>
</dbReference>
<dbReference type="Gene3D" id="1.10.340.40">
    <property type="entry name" value="Nuclear abundant poly(A) RNA-bind protein 2, N-terminal domain"/>
    <property type="match status" value="1"/>
</dbReference>
<feature type="compositionally biased region" description="Basic and acidic residues" evidence="8">
    <location>
        <begin position="211"/>
        <end position="240"/>
    </location>
</feature>
<dbReference type="InterPro" id="IPR055046">
    <property type="entry name" value="Nab2-like_Znf-CCCH"/>
</dbReference>
<proteinExistence type="inferred from homology"/>
<comment type="similarity">
    <text evidence="2">Belongs to the ZC3H14 family.</text>
</comment>
<dbReference type="EMBL" id="QGMI01000437">
    <property type="protein sequence ID" value="TVY40723.1"/>
    <property type="molecule type" value="Genomic_DNA"/>
</dbReference>
<keyword evidence="7" id="KW-0539">Nucleus</keyword>
<dbReference type="GO" id="GO:0008143">
    <property type="term" value="F:poly(A) binding"/>
    <property type="evidence" value="ECO:0007669"/>
    <property type="project" value="InterPro"/>
</dbReference>
<evidence type="ECO:0000259" key="9">
    <source>
        <dbReference type="Pfam" id="PF22683"/>
    </source>
</evidence>
<evidence type="ECO:0000256" key="5">
    <source>
        <dbReference type="ARBA" id="ARBA00022771"/>
    </source>
</evidence>
<evidence type="ECO:0000313" key="10">
    <source>
        <dbReference type="EMBL" id="TVY40723.1"/>
    </source>
</evidence>
<dbReference type="AlphaFoldDB" id="A0A8H8RUA5"/>
<comment type="caution">
    <text evidence="10">The sequence shown here is derived from an EMBL/GenBank/DDBJ whole genome shotgun (WGS) entry which is preliminary data.</text>
</comment>
<evidence type="ECO:0000256" key="2">
    <source>
        <dbReference type="ARBA" id="ARBA00008423"/>
    </source>
</evidence>
<organism evidence="10 11">
    <name type="scientific">Lachnellula occidentalis</name>
    <dbReference type="NCBI Taxonomy" id="215460"/>
    <lineage>
        <taxon>Eukaryota</taxon>
        <taxon>Fungi</taxon>
        <taxon>Dikarya</taxon>
        <taxon>Ascomycota</taxon>
        <taxon>Pezizomycotina</taxon>
        <taxon>Leotiomycetes</taxon>
        <taxon>Helotiales</taxon>
        <taxon>Lachnaceae</taxon>
        <taxon>Lachnellula</taxon>
    </lineage>
</organism>
<feature type="compositionally biased region" description="Polar residues" evidence="8">
    <location>
        <begin position="350"/>
        <end position="360"/>
    </location>
</feature>
<accession>A0A8H8RUA5</accession>
<feature type="compositionally biased region" description="Low complexity" evidence="8">
    <location>
        <begin position="264"/>
        <end position="281"/>
    </location>
</feature>
<feature type="region of interest" description="Disordered" evidence="8">
    <location>
        <begin position="333"/>
        <end position="400"/>
    </location>
</feature>
<evidence type="ECO:0000313" key="11">
    <source>
        <dbReference type="Proteomes" id="UP000443090"/>
    </source>
</evidence>
<feature type="region of interest" description="Disordered" evidence="8">
    <location>
        <begin position="1"/>
        <end position="20"/>
    </location>
</feature>